<gene>
    <name evidence="3" type="ORF">Bpfe_031522</name>
</gene>
<dbReference type="GO" id="GO:0022857">
    <property type="term" value="F:transmembrane transporter activity"/>
    <property type="evidence" value="ECO:0007669"/>
    <property type="project" value="InterPro"/>
</dbReference>
<dbReference type="Gene3D" id="3.40.190.10">
    <property type="entry name" value="Periplasmic binding protein-like II"/>
    <property type="match status" value="1"/>
</dbReference>
<dbReference type="SUPFAM" id="SSF53850">
    <property type="entry name" value="Periplasmic binding protein-like II"/>
    <property type="match status" value="1"/>
</dbReference>
<evidence type="ECO:0000259" key="2">
    <source>
        <dbReference type="Pfam" id="PF04069"/>
    </source>
</evidence>
<protein>
    <submittedName>
        <fullName evidence="3">Amino acid ABC transporter permease</fullName>
    </submittedName>
</protein>
<dbReference type="GO" id="GO:0043190">
    <property type="term" value="C:ATP-binding cassette (ABC) transporter complex"/>
    <property type="evidence" value="ECO:0007669"/>
    <property type="project" value="InterPro"/>
</dbReference>
<feature type="domain" description="ABC-type glycine betaine transport system substrate-binding" evidence="2">
    <location>
        <begin position="22"/>
        <end position="169"/>
    </location>
</feature>
<sequence length="201" mass="22234">MLIALLLVSLAKSREARAEDPQIQVGSKSFTESVILGELLCHVSRSHSLTAEHRAELGGTQVLWKALLAGEIDMYVEYTGTLRKEILDLPANASDDEVRQKLAALNVGITPHLGFNNTYAIALPSKLATTKNIKKISDLQTQPDLRIGFSDEFLDRTDGWPGLQAAYQLPHKDVRGARPCNGLSRPQFRIARCHRYLLDGC</sequence>
<dbReference type="AlphaFoldDB" id="A0AAD8APB8"/>
<name>A0AAD8APB8_BIOPF</name>
<evidence type="ECO:0000256" key="1">
    <source>
        <dbReference type="SAM" id="SignalP"/>
    </source>
</evidence>
<dbReference type="Pfam" id="PF04069">
    <property type="entry name" value="OpuAC"/>
    <property type="match status" value="1"/>
</dbReference>
<feature type="chain" id="PRO_5041926723" evidence="1">
    <location>
        <begin position="19"/>
        <end position="201"/>
    </location>
</feature>
<keyword evidence="4" id="KW-1185">Reference proteome</keyword>
<organism evidence="3 4">
    <name type="scientific">Biomphalaria pfeifferi</name>
    <name type="common">Bloodfluke planorb</name>
    <name type="synonym">Freshwater snail</name>
    <dbReference type="NCBI Taxonomy" id="112525"/>
    <lineage>
        <taxon>Eukaryota</taxon>
        <taxon>Metazoa</taxon>
        <taxon>Spiralia</taxon>
        <taxon>Lophotrochozoa</taxon>
        <taxon>Mollusca</taxon>
        <taxon>Gastropoda</taxon>
        <taxon>Heterobranchia</taxon>
        <taxon>Euthyneura</taxon>
        <taxon>Panpulmonata</taxon>
        <taxon>Hygrophila</taxon>
        <taxon>Lymnaeoidea</taxon>
        <taxon>Planorbidae</taxon>
        <taxon>Biomphalaria</taxon>
    </lineage>
</organism>
<dbReference type="Proteomes" id="UP001233172">
    <property type="component" value="Unassembled WGS sequence"/>
</dbReference>
<proteinExistence type="predicted"/>
<dbReference type="EMBL" id="JASAOG010000491">
    <property type="protein sequence ID" value="KAK0038743.1"/>
    <property type="molecule type" value="Genomic_DNA"/>
</dbReference>
<evidence type="ECO:0000313" key="3">
    <source>
        <dbReference type="EMBL" id="KAK0038743.1"/>
    </source>
</evidence>
<reference evidence="3" key="1">
    <citation type="journal article" date="2023" name="PLoS Negl. Trop. Dis.">
        <title>A genome sequence for Biomphalaria pfeifferi, the major vector snail for the human-infecting parasite Schistosoma mansoni.</title>
        <authorList>
            <person name="Bu L."/>
            <person name="Lu L."/>
            <person name="Laidemitt M.R."/>
            <person name="Zhang S.M."/>
            <person name="Mutuku M."/>
            <person name="Mkoji G."/>
            <person name="Steinauer M."/>
            <person name="Loker E.S."/>
        </authorList>
    </citation>
    <scope>NUCLEOTIDE SEQUENCE</scope>
    <source>
        <strain evidence="3">KasaAsao</strain>
    </source>
</reference>
<reference evidence="3" key="2">
    <citation type="submission" date="2023-04" db="EMBL/GenBank/DDBJ databases">
        <authorList>
            <person name="Bu L."/>
            <person name="Lu L."/>
            <person name="Laidemitt M.R."/>
            <person name="Zhang S.M."/>
            <person name="Mutuku M."/>
            <person name="Mkoji G."/>
            <person name="Steinauer M."/>
            <person name="Loker E.S."/>
        </authorList>
    </citation>
    <scope>NUCLEOTIDE SEQUENCE</scope>
    <source>
        <strain evidence="3">KasaAsao</strain>
        <tissue evidence="3">Whole Snail</tissue>
    </source>
</reference>
<comment type="caution">
    <text evidence="3">The sequence shown here is derived from an EMBL/GenBank/DDBJ whole genome shotgun (WGS) entry which is preliminary data.</text>
</comment>
<accession>A0AAD8APB8</accession>
<evidence type="ECO:0000313" key="4">
    <source>
        <dbReference type="Proteomes" id="UP001233172"/>
    </source>
</evidence>
<keyword evidence="1" id="KW-0732">Signal</keyword>
<feature type="signal peptide" evidence="1">
    <location>
        <begin position="1"/>
        <end position="18"/>
    </location>
</feature>
<dbReference type="InterPro" id="IPR007210">
    <property type="entry name" value="ABC_Gly_betaine_transp_sub-bd"/>
</dbReference>